<keyword evidence="4" id="KW-1185">Reference proteome</keyword>
<feature type="compositionally biased region" description="Polar residues" evidence="1">
    <location>
        <begin position="751"/>
        <end position="768"/>
    </location>
</feature>
<reference evidence="3" key="2">
    <citation type="submission" date="2014-02" db="EMBL/GenBank/DDBJ databases">
        <title>Complete DNA sequence of /Kuraishia capsulata/ illustrates novel genomic features among budding yeasts (/Saccharomycotina/).</title>
        <authorList>
            <person name="Morales L."/>
            <person name="Noel B."/>
            <person name="Porcel B."/>
            <person name="Marcet-Houben M."/>
            <person name="Hullo M-F."/>
            <person name="Sacerdot C."/>
            <person name="Tekaia F."/>
            <person name="Leh-Louis V."/>
            <person name="Despons L."/>
            <person name="Khanna V."/>
            <person name="Aury J-M."/>
            <person name="Barbe V."/>
            <person name="Couloux A."/>
            <person name="Labadie K."/>
            <person name="Pelletier E."/>
            <person name="Souciet J-L."/>
            <person name="Boekhout T."/>
            <person name="Gabaldon T."/>
            <person name="Wincker P."/>
            <person name="Dujon B."/>
        </authorList>
    </citation>
    <scope>NUCLEOTIDE SEQUENCE</scope>
    <source>
        <strain evidence="3">CBS 1993</strain>
    </source>
</reference>
<dbReference type="HOGENOM" id="CLU_270227_0_0_1"/>
<feature type="compositionally biased region" description="Basic and acidic residues" evidence="1">
    <location>
        <begin position="1075"/>
        <end position="1085"/>
    </location>
</feature>
<feature type="region of interest" description="Disordered" evidence="1">
    <location>
        <begin position="896"/>
        <end position="923"/>
    </location>
</feature>
<dbReference type="GeneID" id="34521015"/>
<dbReference type="Proteomes" id="UP000019384">
    <property type="component" value="Unassembled WGS sequence"/>
</dbReference>
<proteinExistence type="predicted"/>
<gene>
    <name evidence="3" type="ORF">KUCA_T00003613001</name>
</gene>
<dbReference type="SMART" id="SM00325">
    <property type="entry name" value="RhoGEF"/>
    <property type="match status" value="1"/>
</dbReference>
<evidence type="ECO:0000313" key="3">
    <source>
        <dbReference type="EMBL" id="CDK27634.1"/>
    </source>
</evidence>
<sequence>MSLRLLSQRQASARITSSNYGDRSQSFGSLNLSLSAEDEPVPDWASIVKDAVYFYGFEEIFGHLVAVIFDDPKLNSGPSCVIVSAKYGEFLFRSMTITSKSRFYPAVENLPSHMQSSNVRRALAIALLRLGAECDLDWDETDSGELAGRFVLVDKQTPSDSGDQIFKLGYFQSKLVNSLLVDVVYDNASGDDTLTDKNNKLAFLLGEQLDNLFDPLTEYSPEPTERVYVPPSVIAVDDDVLVKSICQELIRVQTNSTVSLVSFLQKFIIPLRIKVLEGKMPDWTTSKLNQIFPPTIDEVTRINCIFLDALKLTQGESFEVMKACAMTLPYFYKAYMRHEAATKNFHRSLESFFAEAPEEIVANRTYDRHMIESVVHSSLSLAKIKIILGRLVDTKVWKQAQLEEVHSYYDNVCNIIDSFGTDKLKPYNNRVFTPTGKLLTELASGWPSELHYGWLNRRVVAVFDVEYLMEPSMYNSGLVILFSDHMVFLQIVDDEYYYIEHSGSDALLYKPSIADMMMHSLINEVPLSSDIPKLKVSYWTDVSNVFASSYDEGESVCLKIEDEVKLLRIKNTRLRSGEYVVDLINKAKVLNKTQLFHLFKSEYEPECVIYYTAQELMAYREEKSRSPLTIFLNMNVNSALLDEHGLDRAVVLTLLDSEDVEINLVSRDESEMTKVMTAEFASVLSQIVRERLANTVYTLNTAQESKVMDALISFFKEDRYLEERSLALRMANRETVHSQVHSKSHSKSISGLTITPNSKTRVSSSGTVRKQVRDGEKKKWFKVLKTKVSRVFNRRDPDMIQIQSDAQSTTNMTTASSSLFVNSRFEFPLKELPAVTLPKMDRLTSPVIPRDEPGEFETQASHSTPVPSPVRKVGMPLAQSSPEVKPAVKSTLSPIVTPTWKPTRKPPMDETVKPTRIDASSTQQPITEPVLEHLKQTENQSPIKTQVAKDTPVWKSPEVTKRLALMLRELGNESSDEHNWSLLDAESNTSFHDALMDNSRFAKLLKPDQQADVSRDISREEPFSLAKLLKSENPNRKSTVEYEGFPELLRAPKPFGQILQQNRVFSDKTDDDDERFYTPKEHPSEIFENGAADDTDDDSYSNNSSTLSASLIDPSLLLPRERLLEMPTNSDDTMLSGDSYGYLGELLTGSMNFKREESKPDVAYDKNLDIAFASRLRESSVKYLADFIHSGYTQADIHGLLNEEKA</sequence>
<dbReference type="Pfam" id="PF25351">
    <property type="entry name" value="PH_BUD3_C"/>
    <property type="match status" value="1"/>
</dbReference>
<accession>W6MM61</accession>
<reference evidence="3" key="1">
    <citation type="submission" date="2013-12" db="EMBL/GenBank/DDBJ databases">
        <authorList>
            <person name="Genoscope - CEA"/>
        </authorList>
    </citation>
    <scope>NUCLEOTIDE SEQUENCE</scope>
    <source>
        <strain evidence="3">CBS 1993</strain>
    </source>
</reference>
<dbReference type="AlphaFoldDB" id="W6MM61"/>
<dbReference type="OrthoDB" id="4066896at2759"/>
<evidence type="ECO:0000259" key="2">
    <source>
        <dbReference type="SMART" id="SM00325"/>
    </source>
</evidence>
<protein>
    <recommendedName>
        <fullName evidence="2">DH domain-containing protein</fullName>
    </recommendedName>
</protein>
<dbReference type="InterPro" id="IPR000219">
    <property type="entry name" value="DH_dom"/>
</dbReference>
<name>W6MM61_9ASCO</name>
<dbReference type="Pfam" id="PF12015">
    <property type="entry name" value="Bud3_N"/>
    <property type="match status" value="1"/>
</dbReference>
<dbReference type="STRING" id="1382522.W6MM61"/>
<evidence type="ECO:0000256" key="1">
    <source>
        <dbReference type="SAM" id="MobiDB-lite"/>
    </source>
</evidence>
<feature type="region of interest" description="Disordered" evidence="1">
    <location>
        <begin position="738"/>
        <end position="769"/>
    </location>
</feature>
<feature type="region of interest" description="Disordered" evidence="1">
    <location>
        <begin position="851"/>
        <end position="871"/>
    </location>
</feature>
<organism evidence="3 4">
    <name type="scientific">Kuraishia capsulata CBS 1993</name>
    <dbReference type="NCBI Taxonomy" id="1382522"/>
    <lineage>
        <taxon>Eukaryota</taxon>
        <taxon>Fungi</taxon>
        <taxon>Dikarya</taxon>
        <taxon>Ascomycota</taxon>
        <taxon>Saccharomycotina</taxon>
        <taxon>Pichiomycetes</taxon>
        <taxon>Pichiales</taxon>
        <taxon>Pichiaceae</taxon>
        <taxon>Kuraishia</taxon>
    </lineage>
</organism>
<dbReference type="InterPro" id="IPR021895">
    <property type="entry name" value="Bud3_N"/>
</dbReference>
<evidence type="ECO:0000313" key="4">
    <source>
        <dbReference type="Proteomes" id="UP000019384"/>
    </source>
</evidence>
<dbReference type="InterPro" id="IPR057454">
    <property type="entry name" value="Bud3_C"/>
</dbReference>
<dbReference type="EMBL" id="HG793128">
    <property type="protein sequence ID" value="CDK27634.1"/>
    <property type="molecule type" value="Genomic_DNA"/>
</dbReference>
<feature type="region of interest" description="Disordered" evidence="1">
    <location>
        <begin position="1068"/>
        <end position="1105"/>
    </location>
</feature>
<dbReference type="GO" id="GO:0005085">
    <property type="term" value="F:guanyl-nucleotide exchange factor activity"/>
    <property type="evidence" value="ECO:0007669"/>
    <property type="project" value="InterPro"/>
</dbReference>
<feature type="compositionally biased region" description="Basic and acidic residues" evidence="1">
    <location>
        <begin position="906"/>
        <end position="916"/>
    </location>
</feature>
<dbReference type="RefSeq" id="XP_022459627.1">
    <property type="nucleotide sequence ID" value="XM_022602045.1"/>
</dbReference>
<feature type="domain" description="DH" evidence="2">
    <location>
        <begin position="245"/>
        <end position="421"/>
    </location>
</feature>